<comment type="similarity">
    <text evidence="1">Belongs to the UPF0312 family.</text>
</comment>
<dbReference type="EMBL" id="JACKSJ010000098">
    <property type="protein sequence ID" value="MCV7170799.1"/>
    <property type="molecule type" value="Genomic_DNA"/>
</dbReference>
<feature type="domain" description="Lipid/polyisoprenoid-binding YceI-like" evidence="2">
    <location>
        <begin position="5"/>
        <end position="180"/>
    </location>
</feature>
<dbReference type="Gene3D" id="2.40.128.110">
    <property type="entry name" value="Lipid/polyisoprenoid-binding, YceI-like"/>
    <property type="match status" value="1"/>
</dbReference>
<evidence type="ECO:0000313" key="4">
    <source>
        <dbReference type="Proteomes" id="UP001140293"/>
    </source>
</evidence>
<evidence type="ECO:0000259" key="2">
    <source>
        <dbReference type="SMART" id="SM00867"/>
    </source>
</evidence>
<sequence>MTTTEWILDASHGELLVTTGVAGPAAKMGHRLTIAFRSWTASVDWDSDEPVAAEVTVEVDSLEVLRGEGGVKGLSGPEKMLARSNALGVFDAKKFPTITFRADDVASIDGGYSLTGTLEIHGVARERTVEVQVSDAGDSWRLSCDTEVLHSDFTMKPYSMVLGAMRVEDAVAVSFSAQVAKDRSARG</sequence>
<reference evidence="3" key="2">
    <citation type="journal article" date="2022" name="BMC Genomics">
        <title>Comparative genome analysis of mycobacteria focusing on tRNA and non-coding RNA.</title>
        <authorList>
            <person name="Behra P.R.K."/>
            <person name="Pettersson B.M.F."/>
            <person name="Ramesh M."/>
            <person name="Das S."/>
            <person name="Dasgupta S."/>
            <person name="Kirsebom L.A."/>
        </authorList>
    </citation>
    <scope>NUCLEOTIDE SEQUENCE</scope>
    <source>
        <strain evidence="3">DSM 44615</strain>
    </source>
</reference>
<evidence type="ECO:0000256" key="1">
    <source>
        <dbReference type="ARBA" id="ARBA00008812"/>
    </source>
</evidence>
<dbReference type="PANTHER" id="PTHR34406:SF1">
    <property type="entry name" value="PROTEIN YCEI"/>
    <property type="match status" value="1"/>
</dbReference>
<comment type="caution">
    <text evidence="3">The sequence shown here is derived from an EMBL/GenBank/DDBJ whole genome shotgun (WGS) entry which is preliminary data.</text>
</comment>
<reference evidence="3" key="1">
    <citation type="submission" date="2020-07" db="EMBL/GenBank/DDBJ databases">
        <authorList>
            <person name="Pettersson B.M.F."/>
            <person name="Behra P.R.K."/>
            <person name="Ramesh M."/>
            <person name="Das S."/>
            <person name="Dasgupta S."/>
            <person name="Kirsebom L.A."/>
        </authorList>
    </citation>
    <scope>NUCLEOTIDE SEQUENCE</scope>
    <source>
        <strain evidence="3">DSM 44615</strain>
    </source>
</reference>
<keyword evidence="4" id="KW-1185">Reference proteome</keyword>
<gene>
    <name evidence="3" type="ORF">H7I41_12830</name>
</gene>
<name>A0A9X2YN43_9MYCO</name>
<dbReference type="AlphaFoldDB" id="A0A9X2YN43"/>
<dbReference type="InterPro" id="IPR036761">
    <property type="entry name" value="TTHA0802/YceI-like_sf"/>
</dbReference>
<accession>A0A9X2YN43</accession>
<evidence type="ECO:0000313" key="3">
    <source>
        <dbReference type="EMBL" id="MCV7170799.1"/>
    </source>
</evidence>
<protein>
    <submittedName>
        <fullName evidence="3">YceI family protein</fullName>
    </submittedName>
</protein>
<dbReference type="SUPFAM" id="SSF101874">
    <property type="entry name" value="YceI-like"/>
    <property type="match status" value="1"/>
</dbReference>
<dbReference type="PANTHER" id="PTHR34406">
    <property type="entry name" value="PROTEIN YCEI"/>
    <property type="match status" value="1"/>
</dbReference>
<dbReference type="Pfam" id="PF04264">
    <property type="entry name" value="YceI"/>
    <property type="match status" value="1"/>
</dbReference>
<dbReference type="InterPro" id="IPR007372">
    <property type="entry name" value="Lipid/polyisoprenoid-bd_YceI"/>
</dbReference>
<dbReference type="Proteomes" id="UP001140293">
    <property type="component" value="Unassembled WGS sequence"/>
</dbReference>
<organism evidence="3 4">
    <name type="scientific">[Mycobacterium] manitobense</name>
    <dbReference type="NCBI Taxonomy" id="190147"/>
    <lineage>
        <taxon>Bacteria</taxon>
        <taxon>Bacillati</taxon>
        <taxon>Actinomycetota</taxon>
        <taxon>Actinomycetes</taxon>
        <taxon>Mycobacteriales</taxon>
        <taxon>Mycobacteriaceae</taxon>
        <taxon>Mycolicibacterium</taxon>
    </lineage>
</organism>
<dbReference type="SMART" id="SM00867">
    <property type="entry name" value="YceI"/>
    <property type="match status" value="1"/>
</dbReference>
<dbReference type="RefSeq" id="WP_264012987.1">
    <property type="nucleotide sequence ID" value="NZ_JACKSJ010000098.1"/>
</dbReference>
<proteinExistence type="inferred from homology"/>